<organism evidence="2 3">
    <name type="scientific">[Clostridium] fimetarium</name>
    <dbReference type="NCBI Taxonomy" id="99656"/>
    <lineage>
        <taxon>Bacteria</taxon>
        <taxon>Bacillati</taxon>
        <taxon>Bacillota</taxon>
        <taxon>Clostridia</taxon>
        <taxon>Lachnospirales</taxon>
        <taxon>Lachnospiraceae</taxon>
    </lineage>
</organism>
<dbReference type="RefSeq" id="WP_092457659.1">
    <property type="nucleotide sequence ID" value="NZ_FOJI01000022.1"/>
</dbReference>
<name>A0A1I0RSL3_9FIRM</name>
<feature type="transmembrane region" description="Helical" evidence="1">
    <location>
        <begin position="174"/>
        <end position="195"/>
    </location>
</feature>
<keyword evidence="1" id="KW-0812">Transmembrane</keyword>
<keyword evidence="3" id="KW-1185">Reference proteome</keyword>
<feature type="transmembrane region" description="Helical" evidence="1">
    <location>
        <begin position="46"/>
        <end position="67"/>
    </location>
</feature>
<evidence type="ECO:0000313" key="3">
    <source>
        <dbReference type="Proteomes" id="UP000199701"/>
    </source>
</evidence>
<dbReference type="EMBL" id="FOJI01000022">
    <property type="protein sequence ID" value="SEW44361.1"/>
    <property type="molecule type" value="Genomic_DNA"/>
</dbReference>
<feature type="transmembrane region" description="Helical" evidence="1">
    <location>
        <begin position="104"/>
        <end position="129"/>
    </location>
</feature>
<dbReference type="STRING" id="99656.SAMN05421659_12237"/>
<protein>
    <submittedName>
        <fullName evidence="2">Uncharacterized protein</fullName>
    </submittedName>
</protein>
<feature type="transmembrane region" description="Helical" evidence="1">
    <location>
        <begin position="150"/>
        <end position="168"/>
    </location>
</feature>
<evidence type="ECO:0000256" key="1">
    <source>
        <dbReference type="SAM" id="Phobius"/>
    </source>
</evidence>
<gene>
    <name evidence="2" type="ORF">SAMN05421659_12237</name>
</gene>
<accession>A0A1I0RSL3</accession>
<sequence>MKSKIAKKNSFSDWSGVIICFLLCLFGMCAWIWITWKTPTSIMQPILFLVMLIVIFYCDNSGIRLSIINKIPTKAPFYKCFAKKCKNGDRRTQFYKTLTYLSLLLLWISTYISFIFTAAAIIFPVLAIYRYIRYNDRISFSGETKNDFSPTVAAMLAPSFLFTIWGFHNHEYSTLFWSLLTAIPIIFNVPFFIFTKEYRKKITIALGFSFCIIFFTFGSLCNINSSFDFSKPRGYWVSIVDKYVTSGKAQTLYVTVTPWDNQKENVDIEVDKESYKSAISGQKVIVVQHKGALNMSWYYLIVNSSTE</sequence>
<dbReference type="OrthoDB" id="5936019at2"/>
<feature type="transmembrane region" description="Helical" evidence="1">
    <location>
        <begin position="202"/>
        <end position="220"/>
    </location>
</feature>
<dbReference type="AlphaFoldDB" id="A0A1I0RSL3"/>
<evidence type="ECO:0000313" key="2">
    <source>
        <dbReference type="EMBL" id="SEW44361.1"/>
    </source>
</evidence>
<keyword evidence="1" id="KW-0472">Membrane</keyword>
<keyword evidence="1" id="KW-1133">Transmembrane helix</keyword>
<feature type="transmembrane region" description="Helical" evidence="1">
    <location>
        <begin position="14"/>
        <end position="34"/>
    </location>
</feature>
<dbReference type="Proteomes" id="UP000199701">
    <property type="component" value="Unassembled WGS sequence"/>
</dbReference>
<reference evidence="2 3" key="1">
    <citation type="submission" date="2016-10" db="EMBL/GenBank/DDBJ databases">
        <authorList>
            <person name="de Groot N.N."/>
        </authorList>
    </citation>
    <scope>NUCLEOTIDE SEQUENCE [LARGE SCALE GENOMIC DNA]</scope>
    <source>
        <strain evidence="2 3">DSM 9179</strain>
    </source>
</reference>
<proteinExistence type="predicted"/>